<keyword evidence="2" id="KW-0132">Cell division</keyword>
<keyword evidence="1" id="KW-0963">Cytoplasm</keyword>
<gene>
    <name evidence="5" type="primary">scpB</name>
    <name evidence="5" type="ORF">CS006_08590</name>
</gene>
<dbReference type="SUPFAM" id="SSF46785">
    <property type="entry name" value="Winged helix' DNA-binding domain"/>
    <property type="match status" value="2"/>
</dbReference>
<dbReference type="EMBL" id="PEBI01000004">
    <property type="protein sequence ID" value="PJM72620.1"/>
    <property type="molecule type" value="Genomic_DNA"/>
</dbReference>
<dbReference type="GO" id="GO:0051304">
    <property type="term" value="P:chromosome separation"/>
    <property type="evidence" value="ECO:0007669"/>
    <property type="project" value="InterPro"/>
</dbReference>
<dbReference type="Pfam" id="PF04079">
    <property type="entry name" value="SMC_ScpB"/>
    <property type="match status" value="1"/>
</dbReference>
<proteinExistence type="predicted"/>
<keyword evidence="3" id="KW-0159">Chromosome partition</keyword>
<sequence length="196" mass="21094">MANTAEHHTERLDPAGFPGGLGACLEAILMVADHPCGADELARVLAADVESIEHALKSLQDRYDDETTPHGFELRHTARGWQFASRREFEPVVTAYLGGGQTARLSQAALETLAIVAYQQPVTRAQVAAIRGVNSDGVIRSLAMRELIAERGVDDETHAALLVTSDLFLEHMGLRSLDELPSLAPFLPGSADEAAQ</sequence>
<reference evidence="5 6" key="1">
    <citation type="submission" date="2017-10" db="EMBL/GenBank/DDBJ databases">
        <title>Draft genome sequences of strains TRE 1, TRE 9, TRE H and TRI 7, isolated from tamarins, belonging to four potential novel Bifidobacterium species.</title>
        <authorList>
            <person name="Mattarelli P."/>
            <person name="Modesto M."/>
            <person name="Puglisi E."/>
            <person name="Morelli L."/>
            <person name="Spezio C."/>
            <person name="Bonetti A."/>
            <person name="Sandri C."/>
        </authorList>
    </citation>
    <scope>NUCLEOTIDE SEQUENCE [LARGE SCALE GENOMIC DNA]</scope>
    <source>
        <strain evidence="6">TRE1</strain>
    </source>
</reference>
<name>A0A2M9H717_9BIFI</name>
<dbReference type="AlphaFoldDB" id="A0A2M9H717"/>
<dbReference type="InterPro" id="IPR036388">
    <property type="entry name" value="WH-like_DNA-bd_sf"/>
</dbReference>
<dbReference type="OrthoDB" id="9806226at2"/>
<dbReference type="PANTHER" id="PTHR34298:SF2">
    <property type="entry name" value="SEGREGATION AND CONDENSATION PROTEIN B"/>
    <property type="match status" value="1"/>
</dbReference>
<dbReference type="Gene3D" id="1.10.10.10">
    <property type="entry name" value="Winged helix-like DNA-binding domain superfamily/Winged helix DNA-binding domain"/>
    <property type="match status" value="2"/>
</dbReference>
<evidence type="ECO:0000256" key="1">
    <source>
        <dbReference type="ARBA" id="ARBA00022490"/>
    </source>
</evidence>
<comment type="caution">
    <text evidence="5">The sequence shown here is derived from an EMBL/GenBank/DDBJ whole genome shotgun (WGS) entry which is preliminary data.</text>
</comment>
<dbReference type="NCBIfam" id="TIGR00281">
    <property type="entry name" value="SMC-Scp complex subunit ScpB"/>
    <property type="match status" value="1"/>
</dbReference>
<evidence type="ECO:0000256" key="3">
    <source>
        <dbReference type="ARBA" id="ARBA00022829"/>
    </source>
</evidence>
<keyword evidence="6" id="KW-1185">Reference proteome</keyword>
<evidence type="ECO:0000256" key="2">
    <source>
        <dbReference type="ARBA" id="ARBA00022618"/>
    </source>
</evidence>
<dbReference type="Proteomes" id="UP000229095">
    <property type="component" value="Unassembled WGS sequence"/>
</dbReference>
<dbReference type="PANTHER" id="PTHR34298">
    <property type="entry name" value="SEGREGATION AND CONDENSATION PROTEIN B"/>
    <property type="match status" value="1"/>
</dbReference>
<dbReference type="InterPro" id="IPR036390">
    <property type="entry name" value="WH_DNA-bd_sf"/>
</dbReference>
<dbReference type="PIRSF" id="PIRSF019345">
    <property type="entry name" value="ScpB"/>
    <property type="match status" value="1"/>
</dbReference>
<protein>
    <submittedName>
        <fullName evidence="5">SMC-Scp complex subunit ScpB</fullName>
    </submittedName>
</protein>
<evidence type="ECO:0000313" key="6">
    <source>
        <dbReference type="Proteomes" id="UP000229095"/>
    </source>
</evidence>
<accession>A0A2M9H717</accession>
<keyword evidence="4" id="KW-0131">Cell cycle</keyword>
<organism evidence="5 6">
    <name type="scientific">Bifidobacterium primatium</name>
    <dbReference type="NCBI Taxonomy" id="2045438"/>
    <lineage>
        <taxon>Bacteria</taxon>
        <taxon>Bacillati</taxon>
        <taxon>Actinomycetota</taxon>
        <taxon>Actinomycetes</taxon>
        <taxon>Bifidobacteriales</taxon>
        <taxon>Bifidobacteriaceae</taxon>
        <taxon>Bifidobacterium</taxon>
    </lineage>
</organism>
<evidence type="ECO:0000256" key="4">
    <source>
        <dbReference type="ARBA" id="ARBA00023306"/>
    </source>
</evidence>
<dbReference type="RefSeq" id="WP_100511405.1">
    <property type="nucleotide sequence ID" value="NZ_PEBI01000004.1"/>
</dbReference>
<evidence type="ECO:0000313" key="5">
    <source>
        <dbReference type="EMBL" id="PJM72620.1"/>
    </source>
</evidence>
<dbReference type="InterPro" id="IPR005234">
    <property type="entry name" value="ScpB_csome_segregation"/>
</dbReference>
<dbReference type="GO" id="GO:0051301">
    <property type="term" value="P:cell division"/>
    <property type="evidence" value="ECO:0007669"/>
    <property type="project" value="UniProtKB-KW"/>
</dbReference>